<gene>
    <name evidence="2" type="ORF">E2C01_083129</name>
</gene>
<organism evidence="2 3">
    <name type="scientific">Portunus trituberculatus</name>
    <name type="common">Swimming crab</name>
    <name type="synonym">Neptunus trituberculatus</name>
    <dbReference type="NCBI Taxonomy" id="210409"/>
    <lineage>
        <taxon>Eukaryota</taxon>
        <taxon>Metazoa</taxon>
        <taxon>Ecdysozoa</taxon>
        <taxon>Arthropoda</taxon>
        <taxon>Crustacea</taxon>
        <taxon>Multicrustacea</taxon>
        <taxon>Malacostraca</taxon>
        <taxon>Eumalacostraca</taxon>
        <taxon>Eucarida</taxon>
        <taxon>Decapoda</taxon>
        <taxon>Pleocyemata</taxon>
        <taxon>Brachyura</taxon>
        <taxon>Eubrachyura</taxon>
        <taxon>Portunoidea</taxon>
        <taxon>Portunidae</taxon>
        <taxon>Portuninae</taxon>
        <taxon>Portunus</taxon>
    </lineage>
</organism>
<feature type="region of interest" description="Disordered" evidence="1">
    <location>
        <begin position="1"/>
        <end position="134"/>
    </location>
</feature>
<evidence type="ECO:0000313" key="2">
    <source>
        <dbReference type="EMBL" id="MPC88230.1"/>
    </source>
</evidence>
<dbReference type="AlphaFoldDB" id="A0A5B7IU37"/>
<protein>
    <submittedName>
        <fullName evidence="2">Uncharacterized protein</fullName>
    </submittedName>
</protein>
<feature type="compositionally biased region" description="Basic and acidic residues" evidence="1">
    <location>
        <begin position="27"/>
        <end position="49"/>
    </location>
</feature>
<dbReference type="EMBL" id="VSRR010077115">
    <property type="protein sequence ID" value="MPC88230.1"/>
    <property type="molecule type" value="Genomic_DNA"/>
</dbReference>
<accession>A0A5B7IU37</accession>
<dbReference type="Proteomes" id="UP000324222">
    <property type="component" value="Unassembled WGS sequence"/>
</dbReference>
<comment type="caution">
    <text evidence="2">The sequence shown here is derived from an EMBL/GenBank/DDBJ whole genome shotgun (WGS) entry which is preliminary data.</text>
</comment>
<name>A0A5B7IU37_PORTR</name>
<reference evidence="2 3" key="1">
    <citation type="submission" date="2019-05" db="EMBL/GenBank/DDBJ databases">
        <title>Another draft genome of Portunus trituberculatus and its Hox gene families provides insights of decapod evolution.</title>
        <authorList>
            <person name="Jeong J.-H."/>
            <person name="Song I."/>
            <person name="Kim S."/>
            <person name="Choi T."/>
            <person name="Kim D."/>
            <person name="Ryu S."/>
            <person name="Kim W."/>
        </authorList>
    </citation>
    <scope>NUCLEOTIDE SEQUENCE [LARGE SCALE GENOMIC DNA]</scope>
    <source>
        <tissue evidence="2">Muscle</tissue>
    </source>
</reference>
<feature type="compositionally biased region" description="Low complexity" evidence="1">
    <location>
        <begin position="89"/>
        <end position="101"/>
    </location>
</feature>
<proteinExistence type="predicted"/>
<keyword evidence="3" id="KW-1185">Reference proteome</keyword>
<sequence>MAERHAPQFLERRQDQNIEAPRNARQNPKETFIRSLKREKYTEELKMAETRPTIHRSVTRKQDRDTETLSPGKQQRRRNKARVAAQGCLTSTTQSTLQLRSRQTRDAVTRRKCKRVPSTKALQGNTADTHHYTP</sequence>
<evidence type="ECO:0000256" key="1">
    <source>
        <dbReference type="SAM" id="MobiDB-lite"/>
    </source>
</evidence>
<feature type="compositionally biased region" description="Basic and acidic residues" evidence="1">
    <location>
        <begin position="1"/>
        <end position="16"/>
    </location>
</feature>
<evidence type="ECO:0000313" key="3">
    <source>
        <dbReference type="Proteomes" id="UP000324222"/>
    </source>
</evidence>